<reference evidence="2 3" key="1">
    <citation type="submission" date="2023-07" db="EMBL/GenBank/DDBJ databases">
        <title>Sorghum-associated microbial communities from plants grown in Nebraska, USA.</title>
        <authorList>
            <person name="Schachtman D."/>
        </authorList>
    </citation>
    <scope>NUCLEOTIDE SEQUENCE [LARGE SCALE GENOMIC DNA]</scope>
    <source>
        <strain evidence="2 3">BE308</strain>
    </source>
</reference>
<feature type="region of interest" description="Disordered" evidence="1">
    <location>
        <begin position="200"/>
        <end position="238"/>
    </location>
</feature>
<protein>
    <submittedName>
        <fullName evidence="2">Uncharacterized protein</fullName>
    </submittedName>
</protein>
<feature type="compositionally biased region" description="Polar residues" evidence="1">
    <location>
        <begin position="227"/>
        <end position="238"/>
    </location>
</feature>
<evidence type="ECO:0000313" key="3">
    <source>
        <dbReference type="Proteomes" id="UP001268089"/>
    </source>
</evidence>
<gene>
    <name evidence="2" type="ORF">J2X15_002663</name>
</gene>
<sequence length="238" mass="25700">MSLFGWFSRKPHEQAPAPESSGLGHVDATVPYLPGGKGRIKAPVSVPGSAVNRKSERLERRELLYTVVRESMTRAGLLSTSYKFKVLSLDSRGRQYLIMMDMARQNVGDAARLAEMESHIAKIAKTRHDILVTAVYWRVNEHVTAGLARSAPAPAPVPRGAVVGAPLAPMAPRFEPLQADEVAAFKQALASIPAPAALSAPGEIVRSGRRNPAPPSFQDTELDDRQSPLSGTQYGDLN</sequence>
<comment type="caution">
    <text evidence="2">The sequence shown here is derived from an EMBL/GenBank/DDBJ whole genome shotgun (WGS) entry which is preliminary data.</text>
</comment>
<dbReference type="RefSeq" id="WP_310343582.1">
    <property type="nucleotide sequence ID" value="NZ_JAVDXO010000005.1"/>
</dbReference>
<evidence type="ECO:0000256" key="1">
    <source>
        <dbReference type="SAM" id="MobiDB-lite"/>
    </source>
</evidence>
<dbReference type="EMBL" id="JAVDXO010000005">
    <property type="protein sequence ID" value="MDR7307376.1"/>
    <property type="molecule type" value="Genomic_DNA"/>
</dbReference>
<organism evidence="2 3">
    <name type="scientific">Rhodoferax saidenbachensis</name>
    <dbReference type="NCBI Taxonomy" id="1484693"/>
    <lineage>
        <taxon>Bacteria</taxon>
        <taxon>Pseudomonadati</taxon>
        <taxon>Pseudomonadota</taxon>
        <taxon>Betaproteobacteria</taxon>
        <taxon>Burkholderiales</taxon>
        <taxon>Comamonadaceae</taxon>
        <taxon>Rhodoferax</taxon>
    </lineage>
</organism>
<evidence type="ECO:0000313" key="2">
    <source>
        <dbReference type="EMBL" id="MDR7307376.1"/>
    </source>
</evidence>
<proteinExistence type="predicted"/>
<keyword evidence="3" id="KW-1185">Reference proteome</keyword>
<accession>A0ABU1ZQZ5</accession>
<name>A0ABU1ZQZ5_9BURK</name>
<dbReference type="Proteomes" id="UP001268089">
    <property type="component" value="Unassembled WGS sequence"/>
</dbReference>